<dbReference type="EMBL" id="JACHJH010000003">
    <property type="protein sequence ID" value="MBB4893598.1"/>
    <property type="molecule type" value="Genomic_DNA"/>
</dbReference>
<proteinExistence type="predicted"/>
<keyword evidence="2" id="KW-1185">Reference proteome</keyword>
<evidence type="ECO:0000313" key="2">
    <source>
        <dbReference type="Proteomes" id="UP000556084"/>
    </source>
</evidence>
<dbReference type="AlphaFoldDB" id="A0A7W7PLN7"/>
<evidence type="ECO:0000313" key="1">
    <source>
        <dbReference type="EMBL" id="MBB4893598.1"/>
    </source>
</evidence>
<dbReference type="RefSeq" id="WP_184349470.1">
    <property type="nucleotide sequence ID" value="NZ_JACHJH010000003.1"/>
</dbReference>
<protein>
    <submittedName>
        <fullName evidence="1">Uncharacterized protein</fullName>
    </submittedName>
</protein>
<comment type="caution">
    <text evidence="1">The sequence shown here is derived from an EMBL/GenBank/DDBJ whole genome shotgun (WGS) entry which is preliminary data.</text>
</comment>
<sequence length="150" mass="15887">MDLPKSAQAECAGFVAISGQLTGFDEFALRATGMVRLYHDTTISQVGRAAVARFIDAMDAAGGDPDALADETARDIARAVTHLWYLGVWPQLARSTHRELGRETANAAFVVSPEAYTEGLVWRTFGGHPPGAKAPGFGTWADPPAEGCPA</sequence>
<name>A0A7W7PLN7_9ACTN</name>
<gene>
    <name evidence="1" type="ORF">FHS39_002629</name>
</gene>
<dbReference type="Proteomes" id="UP000556084">
    <property type="component" value="Unassembled WGS sequence"/>
</dbReference>
<accession>A0A7W7PLN7</accession>
<reference evidence="1 2" key="1">
    <citation type="submission" date="2020-08" db="EMBL/GenBank/DDBJ databases">
        <title>Genomic Encyclopedia of Type Strains, Phase III (KMG-III): the genomes of soil and plant-associated and newly described type strains.</title>
        <authorList>
            <person name="Whitman W."/>
        </authorList>
    </citation>
    <scope>NUCLEOTIDE SEQUENCE [LARGE SCALE GENOMIC DNA]</scope>
    <source>
        <strain evidence="1 2">CECT 3266</strain>
    </source>
</reference>
<organism evidence="1 2">
    <name type="scientific">Streptomyces olivoverticillatus</name>
    <dbReference type="NCBI Taxonomy" id="66427"/>
    <lineage>
        <taxon>Bacteria</taxon>
        <taxon>Bacillati</taxon>
        <taxon>Actinomycetota</taxon>
        <taxon>Actinomycetes</taxon>
        <taxon>Kitasatosporales</taxon>
        <taxon>Streptomycetaceae</taxon>
        <taxon>Streptomyces</taxon>
    </lineage>
</organism>